<sequence>MAGLTANIYVSTGITWVAAFVALVMRIIARRIMKITWWFDDYFCILAFNVWTDLLPSSLLPSLPRGAFIVANWCFIGTMHWSLGQYMPDSLDAAAREEILHNSRFLGFLNSLAYALSIASSKLAILFLYWRIFSISTIRIPIQIMIVLSVMWIILRTFMVIFRCIPVQAYWDKTIPHAACRIKDTEFFFGTVLTHMLMDVAILVLPIFEVFRLRLRLGQKLAIAALFIVGAMQVHPFTFKTTQMPHDYGMYCVWGTVEINIAIVSACFPLLRPIFSRILPARFLSTADNTQPISRPSNAIRLTTISRTTREKEHDETSSTHQLADPEGSVSNMSDLDPVNMHGPEGVHTVISSRCTGPYGGEGQGMNGIHVYHDTIVQVEETELNKAFRR</sequence>
<keyword evidence="4 7" id="KW-0472">Membrane</keyword>
<comment type="subcellular location">
    <subcellularLocation>
        <location evidence="1">Membrane</location>
        <topology evidence="1">Multi-pass membrane protein</topology>
    </subcellularLocation>
</comment>
<comment type="similarity">
    <text evidence="5">Belongs to the SAT4 family.</text>
</comment>
<keyword evidence="2 7" id="KW-0812">Transmembrane</keyword>
<evidence type="ECO:0000256" key="4">
    <source>
        <dbReference type="ARBA" id="ARBA00023136"/>
    </source>
</evidence>
<evidence type="ECO:0000256" key="2">
    <source>
        <dbReference type="ARBA" id="ARBA00022692"/>
    </source>
</evidence>
<dbReference type="AlphaFoldDB" id="A0A9P8W3U1"/>
<dbReference type="PANTHER" id="PTHR33048:SF47">
    <property type="entry name" value="INTEGRAL MEMBRANE PROTEIN-RELATED"/>
    <property type="match status" value="1"/>
</dbReference>
<feature type="domain" description="Rhodopsin" evidence="8">
    <location>
        <begin position="25"/>
        <end position="277"/>
    </location>
</feature>
<dbReference type="Proteomes" id="UP000777438">
    <property type="component" value="Unassembled WGS sequence"/>
</dbReference>
<evidence type="ECO:0000256" key="6">
    <source>
        <dbReference type="SAM" id="MobiDB-lite"/>
    </source>
</evidence>
<dbReference type="EMBL" id="JAGPYM010000015">
    <property type="protein sequence ID" value="KAH6886981.1"/>
    <property type="molecule type" value="Genomic_DNA"/>
</dbReference>
<accession>A0A9P8W3U1</accession>
<feature type="region of interest" description="Disordered" evidence="6">
    <location>
        <begin position="307"/>
        <end position="330"/>
    </location>
</feature>
<evidence type="ECO:0000256" key="1">
    <source>
        <dbReference type="ARBA" id="ARBA00004141"/>
    </source>
</evidence>
<dbReference type="PANTHER" id="PTHR33048">
    <property type="entry name" value="PTH11-LIKE INTEGRAL MEMBRANE PROTEIN (AFU_ORTHOLOGUE AFUA_5G11245)"/>
    <property type="match status" value="1"/>
</dbReference>
<dbReference type="InterPro" id="IPR052337">
    <property type="entry name" value="SAT4-like"/>
</dbReference>
<dbReference type="OrthoDB" id="5417844at2759"/>
<keyword evidence="10" id="KW-1185">Reference proteome</keyword>
<evidence type="ECO:0000256" key="7">
    <source>
        <dbReference type="SAM" id="Phobius"/>
    </source>
</evidence>
<feature type="transmembrane region" description="Helical" evidence="7">
    <location>
        <begin position="251"/>
        <end position="271"/>
    </location>
</feature>
<feature type="transmembrane region" description="Helical" evidence="7">
    <location>
        <begin position="105"/>
        <end position="130"/>
    </location>
</feature>
<feature type="transmembrane region" description="Helical" evidence="7">
    <location>
        <begin position="6"/>
        <end position="28"/>
    </location>
</feature>
<reference evidence="9 10" key="1">
    <citation type="journal article" date="2021" name="Nat. Commun.">
        <title>Genetic determinants of endophytism in the Arabidopsis root mycobiome.</title>
        <authorList>
            <person name="Mesny F."/>
            <person name="Miyauchi S."/>
            <person name="Thiergart T."/>
            <person name="Pickel B."/>
            <person name="Atanasova L."/>
            <person name="Karlsson M."/>
            <person name="Huettel B."/>
            <person name="Barry K.W."/>
            <person name="Haridas S."/>
            <person name="Chen C."/>
            <person name="Bauer D."/>
            <person name="Andreopoulos W."/>
            <person name="Pangilinan J."/>
            <person name="LaButti K."/>
            <person name="Riley R."/>
            <person name="Lipzen A."/>
            <person name="Clum A."/>
            <person name="Drula E."/>
            <person name="Henrissat B."/>
            <person name="Kohler A."/>
            <person name="Grigoriev I.V."/>
            <person name="Martin F.M."/>
            <person name="Hacquard S."/>
        </authorList>
    </citation>
    <scope>NUCLEOTIDE SEQUENCE [LARGE SCALE GENOMIC DNA]</scope>
    <source>
        <strain evidence="9 10">MPI-CAGE-CH-0241</strain>
    </source>
</reference>
<evidence type="ECO:0000256" key="3">
    <source>
        <dbReference type="ARBA" id="ARBA00022989"/>
    </source>
</evidence>
<evidence type="ECO:0000313" key="10">
    <source>
        <dbReference type="Proteomes" id="UP000777438"/>
    </source>
</evidence>
<feature type="transmembrane region" description="Helical" evidence="7">
    <location>
        <begin position="142"/>
        <end position="166"/>
    </location>
</feature>
<evidence type="ECO:0000259" key="8">
    <source>
        <dbReference type="Pfam" id="PF20684"/>
    </source>
</evidence>
<dbReference type="InterPro" id="IPR049326">
    <property type="entry name" value="Rhodopsin_dom_fungi"/>
</dbReference>
<feature type="compositionally biased region" description="Basic and acidic residues" evidence="6">
    <location>
        <begin position="308"/>
        <end position="318"/>
    </location>
</feature>
<proteinExistence type="inferred from homology"/>
<evidence type="ECO:0000313" key="9">
    <source>
        <dbReference type="EMBL" id="KAH6886981.1"/>
    </source>
</evidence>
<feature type="transmembrane region" description="Helical" evidence="7">
    <location>
        <begin position="187"/>
        <end position="208"/>
    </location>
</feature>
<dbReference type="Pfam" id="PF20684">
    <property type="entry name" value="Fung_rhodopsin"/>
    <property type="match status" value="1"/>
</dbReference>
<evidence type="ECO:0000256" key="5">
    <source>
        <dbReference type="ARBA" id="ARBA00038359"/>
    </source>
</evidence>
<gene>
    <name evidence="9" type="ORF">B0T10DRAFT_461443</name>
</gene>
<name>A0A9P8W3U1_9HYPO</name>
<keyword evidence="3 7" id="KW-1133">Transmembrane helix</keyword>
<dbReference type="GO" id="GO:0016020">
    <property type="term" value="C:membrane"/>
    <property type="evidence" value="ECO:0007669"/>
    <property type="project" value="UniProtKB-SubCell"/>
</dbReference>
<comment type="caution">
    <text evidence="9">The sequence shown here is derived from an EMBL/GenBank/DDBJ whole genome shotgun (WGS) entry which is preliminary data.</text>
</comment>
<feature type="transmembrane region" description="Helical" evidence="7">
    <location>
        <begin position="220"/>
        <end position="239"/>
    </location>
</feature>
<protein>
    <recommendedName>
        <fullName evidence="8">Rhodopsin domain-containing protein</fullName>
    </recommendedName>
</protein>
<organism evidence="9 10">
    <name type="scientific">Thelonectria olida</name>
    <dbReference type="NCBI Taxonomy" id="1576542"/>
    <lineage>
        <taxon>Eukaryota</taxon>
        <taxon>Fungi</taxon>
        <taxon>Dikarya</taxon>
        <taxon>Ascomycota</taxon>
        <taxon>Pezizomycotina</taxon>
        <taxon>Sordariomycetes</taxon>
        <taxon>Hypocreomycetidae</taxon>
        <taxon>Hypocreales</taxon>
        <taxon>Nectriaceae</taxon>
        <taxon>Thelonectria</taxon>
    </lineage>
</organism>